<accession>A0A8X6VYA9</accession>
<dbReference type="PANTHER" id="PTHR46114">
    <property type="entry name" value="APPLE DOMAIN-CONTAINING PROTEIN"/>
    <property type="match status" value="1"/>
</dbReference>
<proteinExistence type="predicted"/>
<keyword evidence="2" id="KW-1185">Reference proteome</keyword>
<dbReference type="PANTHER" id="PTHR46114:SF1">
    <property type="entry name" value="ZAD DOMAIN-CONTAINING PROTEIN"/>
    <property type="match status" value="1"/>
</dbReference>
<dbReference type="Proteomes" id="UP000887159">
    <property type="component" value="Unassembled WGS sequence"/>
</dbReference>
<sequence length="100" mass="11929">MIMLNIESEHNSRKEHLKPDIKNVILNSLVEPNNVFLIPLHTKIVMMKQFAKAITRRRRLFQIPLQKVFWFIRNKVEQEGTFVGPDTRKVMKDKEFKTLP</sequence>
<protein>
    <submittedName>
        <fullName evidence="1">Uncharacterized protein</fullName>
    </submittedName>
</protein>
<gene>
    <name evidence="1" type="ORF">TNCV_1017861</name>
</gene>
<name>A0A8X6VYA9_TRICX</name>
<evidence type="ECO:0000313" key="1">
    <source>
        <dbReference type="EMBL" id="GFY24740.1"/>
    </source>
</evidence>
<comment type="caution">
    <text evidence="1">The sequence shown here is derived from an EMBL/GenBank/DDBJ whole genome shotgun (WGS) entry which is preliminary data.</text>
</comment>
<dbReference type="AlphaFoldDB" id="A0A8X6VYA9"/>
<reference evidence="1" key="1">
    <citation type="submission" date="2020-08" db="EMBL/GenBank/DDBJ databases">
        <title>Multicomponent nature underlies the extraordinary mechanical properties of spider dragline silk.</title>
        <authorList>
            <person name="Kono N."/>
            <person name="Nakamura H."/>
            <person name="Mori M."/>
            <person name="Yoshida Y."/>
            <person name="Ohtoshi R."/>
            <person name="Malay A.D."/>
            <person name="Moran D.A.P."/>
            <person name="Tomita M."/>
            <person name="Numata K."/>
            <person name="Arakawa K."/>
        </authorList>
    </citation>
    <scope>NUCLEOTIDE SEQUENCE</scope>
</reference>
<dbReference type="EMBL" id="BMAU01021369">
    <property type="protein sequence ID" value="GFY24740.1"/>
    <property type="molecule type" value="Genomic_DNA"/>
</dbReference>
<evidence type="ECO:0000313" key="2">
    <source>
        <dbReference type="Proteomes" id="UP000887159"/>
    </source>
</evidence>
<organism evidence="1 2">
    <name type="scientific">Trichonephila clavipes</name>
    <name type="common">Golden silk orbweaver</name>
    <name type="synonym">Nephila clavipes</name>
    <dbReference type="NCBI Taxonomy" id="2585209"/>
    <lineage>
        <taxon>Eukaryota</taxon>
        <taxon>Metazoa</taxon>
        <taxon>Ecdysozoa</taxon>
        <taxon>Arthropoda</taxon>
        <taxon>Chelicerata</taxon>
        <taxon>Arachnida</taxon>
        <taxon>Araneae</taxon>
        <taxon>Araneomorphae</taxon>
        <taxon>Entelegynae</taxon>
        <taxon>Araneoidea</taxon>
        <taxon>Nephilidae</taxon>
        <taxon>Trichonephila</taxon>
    </lineage>
</organism>